<evidence type="ECO:0000313" key="2">
    <source>
        <dbReference type="Proteomes" id="UP001186974"/>
    </source>
</evidence>
<protein>
    <submittedName>
        <fullName evidence="1">Uncharacterized protein</fullName>
    </submittedName>
</protein>
<accession>A0ACC3DVC4</accession>
<keyword evidence="2" id="KW-1185">Reference proteome</keyword>
<dbReference type="EMBL" id="JAWDJW010000464">
    <property type="protein sequence ID" value="KAK3080648.1"/>
    <property type="molecule type" value="Genomic_DNA"/>
</dbReference>
<proteinExistence type="predicted"/>
<gene>
    <name evidence="1" type="ORF">LTS18_014465</name>
</gene>
<name>A0ACC3DVC4_9PEZI</name>
<evidence type="ECO:0000313" key="1">
    <source>
        <dbReference type="EMBL" id="KAK3080648.1"/>
    </source>
</evidence>
<organism evidence="1 2">
    <name type="scientific">Coniosporium uncinatum</name>
    <dbReference type="NCBI Taxonomy" id="93489"/>
    <lineage>
        <taxon>Eukaryota</taxon>
        <taxon>Fungi</taxon>
        <taxon>Dikarya</taxon>
        <taxon>Ascomycota</taxon>
        <taxon>Pezizomycotina</taxon>
        <taxon>Dothideomycetes</taxon>
        <taxon>Dothideomycetes incertae sedis</taxon>
        <taxon>Coniosporium</taxon>
    </lineage>
</organism>
<comment type="caution">
    <text evidence="1">The sequence shown here is derived from an EMBL/GenBank/DDBJ whole genome shotgun (WGS) entry which is preliminary data.</text>
</comment>
<dbReference type="Proteomes" id="UP001186974">
    <property type="component" value="Unassembled WGS sequence"/>
</dbReference>
<reference evidence="1" key="1">
    <citation type="submission" date="2024-09" db="EMBL/GenBank/DDBJ databases">
        <title>Black Yeasts Isolated from many extreme environments.</title>
        <authorList>
            <person name="Coleine C."/>
            <person name="Stajich J.E."/>
            <person name="Selbmann L."/>
        </authorList>
    </citation>
    <scope>NUCLEOTIDE SEQUENCE</scope>
    <source>
        <strain evidence="1">CCFEE 5737</strain>
    </source>
</reference>
<sequence>MQAMSTISGNLKSMAVDVDSAQKKVERLKDKGAKSSADKVANASTEVDNAMSQWESQAPYVFEKLQAIDESRCNHLRDVLTQFQTHEVDQVERNRVTAEETLNALLNVETADEIKMFSLRTASGDFPVTGERPSRSSRSNMGGPTLAPVTSGPTADETASHRSGSIQESGKGGKLKGLKRLGTVLGRTPKSKDKKALPYGRPSSPERKSSSNLGATFSSFGQSGGRSRDAPPTPSLPRRNSSRGDTQPVSSSPPPRLPEPVSEPVESREIAERPNGTLPTFLDAPPTSDFTNGTQASAGGGIPDFPEPLQPTSARETAVEPERDAEGFSVPPSSLDAISRAEQEAAAAGEDASSPQFKLDIRNAPIQEEDAGAEAALANVASALRAQAAPAKRASTIRGRRDVRNTIFVPSPQTPDLQSPEPILQASSSEPPPLSAPASASNAGLDVSPFKLSHRGIFLDNDPAASDTHSIRSARSFTSSISQTIKHPDMHFPGLNASIIDTVSAWFEGDAVTKTVTVGEVALAFNPTDISSPFGTKSIRLDNFQVLEKVAPNPVFIEALSDGVDKQGYYTVNLSNCTKTSVAFKYQVHMDSSKNAAHVPLLLNPQWKVEPSYTSVIMTYSLNPSFILPNGKPSITLSNVLLFIHLDPTGARATAAKSMPGGGTFSKERQVIYWKYDELTLARDSPPQHLKARFFTESEAKPGATEARWEIGPGEQTEGLGSALGLSVKEDDSPKAGTEDDPFADEGEPGEKKAEDGQETWRAIAPLRKIRAGTYSASAQLAG</sequence>